<sequence length="145" mass="16428">MWCGALLICCVLTFLGMPKEVRAADGTLNLNETKNITIEEFGKRVYAFRVPNTGNFTVTIKNTNPTGNEELDASLYDSNNNEIIPEVSGVTYSLPNYSSKGNRTYYLKVEDGYYAWRTSFDIKVSYKTTKNWEAEDNNTSKTAQY</sequence>
<dbReference type="EMBL" id="JBBMEX010000010">
    <property type="protein sequence ID" value="MEQ2558227.1"/>
    <property type="molecule type" value="Genomic_DNA"/>
</dbReference>
<organism evidence="2 3">
    <name type="scientific">Maccoyibacter intestinihominis</name>
    <dbReference type="NCBI Taxonomy" id="3133499"/>
    <lineage>
        <taxon>Bacteria</taxon>
        <taxon>Bacillati</taxon>
        <taxon>Bacillota</taxon>
        <taxon>Clostridia</taxon>
        <taxon>Lachnospirales</taxon>
        <taxon>Lachnospiraceae</taxon>
        <taxon>Maccoyibacter</taxon>
    </lineage>
</organism>
<keyword evidence="3" id="KW-1185">Reference proteome</keyword>
<dbReference type="Proteomes" id="UP001454489">
    <property type="component" value="Unassembled WGS sequence"/>
</dbReference>
<name>A0ABV1HFU9_9FIRM</name>
<dbReference type="Gene3D" id="2.60.120.380">
    <property type="match status" value="1"/>
</dbReference>
<gene>
    <name evidence="2" type="ORF">WMO43_10155</name>
</gene>
<evidence type="ECO:0000313" key="2">
    <source>
        <dbReference type="EMBL" id="MEQ2558227.1"/>
    </source>
</evidence>
<proteinExistence type="predicted"/>
<comment type="caution">
    <text evidence="2">The sequence shown here is derived from an EMBL/GenBank/DDBJ whole genome shotgun (WGS) entry which is preliminary data.</text>
</comment>
<evidence type="ECO:0000313" key="3">
    <source>
        <dbReference type="Proteomes" id="UP001454489"/>
    </source>
</evidence>
<feature type="signal peptide" evidence="1">
    <location>
        <begin position="1"/>
        <end position="23"/>
    </location>
</feature>
<accession>A0ABV1HFU9</accession>
<evidence type="ECO:0000256" key="1">
    <source>
        <dbReference type="SAM" id="SignalP"/>
    </source>
</evidence>
<feature type="chain" id="PRO_5045453512" evidence="1">
    <location>
        <begin position="24"/>
        <end position="145"/>
    </location>
</feature>
<protein>
    <submittedName>
        <fullName evidence="2">Uncharacterized protein</fullName>
    </submittedName>
</protein>
<dbReference type="RefSeq" id="WP_353531091.1">
    <property type="nucleotide sequence ID" value="NZ_JBBMEX010000010.1"/>
</dbReference>
<keyword evidence="1" id="KW-0732">Signal</keyword>
<reference evidence="2 3" key="1">
    <citation type="submission" date="2024-03" db="EMBL/GenBank/DDBJ databases">
        <title>Human intestinal bacterial collection.</title>
        <authorList>
            <person name="Pauvert C."/>
            <person name="Hitch T.C.A."/>
            <person name="Clavel T."/>
        </authorList>
    </citation>
    <scope>NUCLEOTIDE SEQUENCE [LARGE SCALE GENOMIC DNA]</scope>
    <source>
        <strain evidence="2 3">CLA-AA-H185</strain>
    </source>
</reference>